<dbReference type="PRINTS" id="PR00463">
    <property type="entry name" value="EP450I"/>
</dbReference>
<dbReference type="AlphaFoldDB" id="A0AAV0CWU4"/>
<dbReference type="GO" id="GO:0016020">
    <property type="term" value="C:membrane"/>
    <property type="evidence" value="ECO:0007669"/>
    <property type="project" value="UniProtKB-SubCell"/>
</dbReference>
<keyword evidence="6 13" id="KW-1133">Transmembrane helix</keyword>
<dbReference type="PROSITE" id="PS00086">
    <property type="entry name" value="CYTOCHROME_P450"/>
    <property type="match status" value="1"/>
</dbReference>
<dbReference type="GO" id="GO:0016705">
    <property type="term" value="F:oxidoreductase activity, acting on paired donors, with incorporation or reduction of molecular oxygen"/>
    <property type="evidence" value="ECO:0007669"/>
    <property type="project" value="InterPro"/>
</dbReference>
<dbReference type="GO" id="GO:0009820">
    <property type="term" value="P:alkaloid metabolic process"/>
    <property type="evidence" value="ECO:0007669"/>
    <property type="project" value="UniProtKB-ARBA"/>
</dbReference>
<evidence type="ECO:0000256" key="11">
    <source>
        <dbReference type="PIRSR" id="PIRSR602401-1"/>
    </source>
</evidence>
<comment type="caution">
    <text evidence="14">The sequence shown here is derived from an EMBL/GenBank/DDBJ whole genome shotgun (WGS) entry which is preliminary data.</text>
</comment>
<evidence type="ECO:0000256" key="9">
    <source>
        <dbReference type="ARBA" id="ARBA00023033"/>
    </source>
</evidence>
<dbReference type="GO" id="GO:0009753">
    <property type="term" value="P:response to jasmonic acid"/>
    <property type="evidence" value="ECO:0007669"/>
    <property type="project" value="UniProtKB-ARBA"/>
</dbReference>
<evidence type="ECO:0000256" key="7">
    <source>
        <dbReference type="ARBA" id="ARBA00023002"/>
    </source>
</evidence>
<evidence type="ECO:0000256" key="5">
    <source>
        <dbReference type="ARBA" id="ARBA00022723"/>
    </source>
</evidence>
<keyword evidence="7 12" id="KW-0560">Oxidoreductase</keyword>
<evidence type="ECO:0000256" key="1">
    <source>
        <dbReference type="ARBA" id="ARBA00004370"/>
    </source>
</evidence>
<protein>
    <recommendedName>
        <fullName evidence="16">Cytochrome P450 CYP72A219-like</fullName>
    </recommendedName>
</protein>
<dbReference type="SUPFAM" id="SSF48264">
    <property type="entry name" value="Cytochrome P450"/>
    <property type="match status" value="1"/>
</dbReference>
<keyword evidence="15" id="KW-1185">Reference proteome</keyword>
<comment type="cofactor">
    <cofactor evidence="11">
        <name>heme</name>
        <dbReference type="ChEBI" id="CHEBI:30413"/>
    </cofactor>
</comment>
<dbReference type="Gene3D" id="1.10.630.10">
    <property type="entry name" value="Cytochrome P450"/>
    <property type="match status" value="1"/>
</dbReference>
<feature type="binding site" description="axial binding residue" evidence="11">
    <location>
        <position position="471"/>
    </location>
    <ligand>
        <name>heme</name>
        <dbReference type="ChEBI" id="CHEBI:30413"/>
    </ligand>
    <ligandPart>
        <name>Fe</name>
        <dbReference type="ChEBI" id="CHEBI:18248"/>
    </ligandPart>
</feature>
<keyword evidence="5 11" id="KW-0479">Metal-binding</keyword>
<evidence type="ECO:0000256" key="10">
    <source>
        <dbReference type="ARBA" id="ARBA00023136"/>
    </source>
</evidence>
<dbReference type="PANTHER" id="PTHR24282">
    <property type="entry name" value="CYTOCHROME P450 FAMILY MEMBER"/>
    <property type="match status" value="1"/>
</dbReference>
<dbReference type="FunFam" id="1.10.630.10:FF:000029">
    <property type="entry name" value="Cytochrome P450 734A1"/>
    <property type="match status" value="1"/>
</dbReference>
<keyword evidence="10 13" id="KW-0472">Membrane</keyword>
<evidence type="ECO:0000256" key="6">
    <source>
        <dbReference type="ARBA" id="ARBA00022989"/>
    </source>
</evidence>
<dbReference type="InterPro" id="IPR017972">
    <property type="entry name" value="Cyt_P450_CS"/>
</dbReference>
<evidence type="ECO:0000313" key="14">
    <source>
        <dbReference type="EMBL" id="CAH9085582.1"/>
    </source>
</evidence>
<keyword evidence="4 13" id="KW-0812">Transmembrane</keyword>
<name>A0AAV0CWU4_9ASTE</name>
<proteinExistence type="inferred from homology"/>
<dbReference type="Pfam" id="PF00067">
    <property type="entry name" value="p450"/>
    <property type="match status" value="1"/>
</dbReference>
<evidence type="ECO:0000256" key="8">
    <source>
        <dbReference type="ARBA" id="ARBA00023004"/>
    </source>
</evidence>
<dbReference type="InterPro" id="IPR001128">
    <property type="entry name" value="Cyt_P450"/>
</dbReference>
<gene>
    <name evidence="14" type="ORF">CEPIT_LOCUS9386</name>
</gene>
<keyword evidence="9 12" id="KW-0503">Monooxygenase</keyword>
<reference evidence="14" key="1">
    <citation type="submission" date="2022-07" db="EMBL/GenBank/DDBJ databases">
        <authorList>
            <person name="Macas J."/>
            <person name="Novak P."/>
            <person name="Neumann P."/>
        </authorList>
    </citation>
    <scope>NUCLEOTIDE SEQUENCE</scope>
</reference>
<dbReference type="Proteomes" id="UP001152523">
    <property type="component" value="Unassembled WGS sequence"/>
</dbReference>
<feature type="transmembrane region" description="Helical" evidence="13">
    <location>
        <begin position="12"/>
        <end position="35"/>
    </location>
</feature>
<dbReference type="GO" id="GO:0005506">
    <property type="term" value="F:iron ion binding"/>
    <property type="evidence" value="ECO:0007669"/>
    <property type="project" value="InterPro"/>
</dbReference>
<evidence type="ECO:0000256" key="2">
    <source>
        <dbReference type="ARBA" id="ARBA00010617"/>
    </source>
</evidence>
<evidence type="ECO:0000256" key="13">
    <source>
        <dbReference type="SAM" id="Phobius"/>
    </source>
</evidence>
<dbReference type="GO" id="GO:0004497">
    <property type="term" value="F:monooxygenase activity"/>
    <property type="evidence" value="ECO:0007669"/>
    <property type="project" value="UniProtKB-KW"/>
</dbReference>
<evidence type="ECO:0000256" key="12">
    <source>
        <dbReference type="RuleBase" id="RU000461"/>
    </source>
</evidence>
<organism evidence="14 15">
    <name type="scientific">Cuscuta epithymum</name>
    <dbReference type="NCBI Taxonomy" id="186058"/>
    <lineage>
        <taxon>Eukaryota</taxon>
        <taxon>Viridiplantae</taxon>
        <taxon>Streptophyta</taxon>
        <taxon>Embryophyta</taxon>
        <taxon>Tracheophyta</taxon>
        <taxon>Spermatophyta</taxon>
        <taxon>Magnoliopsida</taxon>
        <taxon>eudicotyledons</taxon>
        <taxon>Gunneridae</taxon>
        <taxon>Pentapetalae</taxon>
        <taxon>asterids</taxon>
        <taxon>lamiids</taxon>
        <taxon>Solanales</taxon>
        <taxon>Convolvulaceae</taxon>
        <taxon>Cuscuteae</taxon>
        <taxon>Cuscuta</taxon>
        <taxon>Cuscuta subgen. Cuscuta</taxon>
    </lineage>
</organism>
<evidence type="ECO:0000313" key="15">
    <source>
        <dbReference type="Proteomes" id="UP001152523"/>
    </source>
</evidence>
<dbReference type="InterPro" id="IPR002401">
    <property type="entry name" value="Cyt_P450_E_grp-I"/>
</dbReference>
<evidence type="ECO:0008006" key="16">
    <source>
        <dbReference type="Google" id="ProtNLM"/>
    </source>
</evidence>
<dbReference type="PANTHER" id="PTHR24282:SF273">
    <property type="entry name" value="CYTOCHROME P450 CYP72A219-LIKE"/>
    <property type="match status" value="1"/>
</dbReference>
<comment type="subcellular location">
    <subcellularLocation>
        <location evidence="1">Membrane</location>
    </subcellularLocation>
</comment>
<dbReference type="PRINTS" id="PR00385">
    <property type="entry name" value="P450"/>
</dbReference>
<evidence type="ECO:0000256" key="3">
    <source>
        <dbReference type="ARBA" id="ARBA00022617"/>
    </source>
</evidence>
<dbReference type="InterPro" id="IPR050665">
    <property type="entry name" value="Cytochrome_P450_Monooxygen"/>
</dbReference>
<evidence type="ECO:0000256" key="4">
    <source>
        <dbReference type="ARBA" id="ARBA00022692"/>
    </source>
</evidence>
<sequence length="523" mass="59966">MSLSKMEATFSFLAVCVFLASLAILLWGVMDWVWFKPKKLERCLKQQGFKGNPYRLLSGDMKDALNMLTLSNSNPMNPSDDYIAPRLIPYFLHLINKYGKKCIVWMGPRPMVFVMDPDLVKEVFNKHHLYQKPRSNPLGRKLVQGLVSLEKDTWAKHRRLINPAFYSEKLKLMQPAFLLSCGEMVTKWEGTVSGKGSCELDVWPDLQGLTCDVISRTAFGSSYEEGKKIFELQREQTKYFMEVVRQVYVPGWRFLPTKRNRRMNAIEKEEKSSIRKIIDKRLKALKEGETNNEDLLGIMLESNMEEIRKQGKKECGLSIEEIIQECKLFYFAGQETTSVLLVWTMILLSRFQDWQTRARAEVLSVFGHDEQMDFEKLNNLKVVTMILYESLRLYPPVTGLMRTVVEEAKLGDIVLPQGAVVSLPILLLHFDSEIWGEDVKEFKPDRFSEGIMGATKGKNAFYPFGGGPRICIGQNFALMEAKMAMAMILQRFSFALSPSYTHAPISMVTTHPQHGAPLIMHKL</sequence>
<accession>A0AAV0CWU4</accession>
<keyword evidence="8 11" id="KW-0408">Iron</keyword>
<keyword evidence="3 11" id="KW-0349">Heme</keyword>
<dbReference type="InterPro" id="IPR036396">
    <property type="entry name" value="Cyt_P450_sf"/>
</dbReference>
<dbReference type="GO" id="GO:0020037">
    <property type="term" value="F:heme binding"/>
    <property type="evidence" value="ECO:0007669"/>
    <property type="project" value="InterPro"/>
</dbReference>
<dbReference type="EMBL" id="CAMAPF010000051">
    <property type="protein sequence ID" value="CAH9085582.1"/>
    <property type="molecule type" value="Genomic_DNA"/>
</dbReference>
<comment type="similarity">
    <text evidence="2 12">Belongs to the cytochrome P450 family.</text>
</comment>
<dbReference type="CDD" id="cd20642">
    <property type="entry name" value="CYP72"/>
    <property type="match status" value="1"/>
</dbReference>